<evidence type="ECO:0000313" key="2">
    <source>
        <dbReference type="EMBL" id="KAE8669403.1"/>
    </source>
</evidence>
<dbReference type="InterPro" id="IPR024768">
    <property type="entry name" value="Marf1"/>
</dbReference>
<keyword evidence="3" id="KW-1185">Reference proteome</keyword>
<dbReference type="GO" id="GO:0004540">
    <property type="term" value="F:RNA nuclease activity"/>
    <property type="evidence" value="ECO:0007669"/>
    <property type="project" value="InterPro"/>
</dbReference>
<dbReference type="Proteomes" id="UP000436088">
    <property type="component" value="Unassembled WGS sequence"/>
</dbReference>
<dbReference type="PANTHER" id="PTHR14379">
    <property type="entry name" value="LIMKAIN B LKAP"/>
    <property type="match status" value="1"/>
</dbReference>
<dbReference type="Gene3D" id="3.30.420.610">
    <property type="entry name" value="LOTUS domain-like"/>
    <property type="match status" value="2"/>
</dbReference>
<gene>
    <name evidence="2" type="ORF">F3Y22_tig00112243pilonHSYRG00024</name>
</gene>
<dbReference type="CDD" id="cd10910">
    <property type="entry name" value="PIN_limkain_b1_N_like"/>
    <property type="match status" value="1"/>
</dbReference>
<dbReference type="AlphaFoldDB" id="A0A6A2X367"/>
<dbReference type="InterPro" id="IPR025605">
    <property type="entry name" value="OST-HTH/LOTUS_dom"/>
</dbReference>
<dbReference type="EMBL" id="VEPZ02001529">
    <property type="protein sequence ID" value="KAE8669403.1"/>
    <property type="molecule type" value="Genomic_DNA"/>
</dbReference>
<dbReference type="GO" id="GO:0010468">
    <property type="term" value="P:regulation of gene expression"/>
    <property type="evidence" value="ECO:0007669"/>
    <property type="project" value="InterPro"/>
</dbReference>
<sequence length="509" mass="56472">MANLNASESMEQKGTLMVDSNVNVLQPSMNQPKRTSLDGPVAILWDIENCPVPSDVRPEDVAGNIRMALRVHPVITGAVMMFSAYGDFNAFPRRLREGCQRTGVKLIDVPNGRKDAADKAILVDMFLFALDNPPPSSIMLISGDVDFAPALHILGQRGYIVILVIPAGSVSSALCSAGKFVWDWPSVARGEGFVPPSKALMPYRGGPADISGCFMGCHIGDYQDGQNEEEAIIYKSVSQSCYNSRDFTVASRSLSEYTSNPSVAIPSFPATSRSQSLPSGLNEVPGCPGVYDQNDVMWVQPGDINGLKGQLVKLLELSGGCMPLIRIPAEYNKFFGRPLYVAEYGACKLVNLFRKMGDTLAIEGKGHKRFVYLRNWRSSPSAPPLALGAGSSNRFSDEERVVVEECDERNNGAASYDVDDHNLDQFKYELQEILVSYSCRIFLGCFEEVYHQRYKKMLDYRKLGVEKLEDLFDKVRDVAVLHEEPVSKRKFLLQYGSRKIRKTRTCKLE</sequence>
<feature type="domain" description="HTH OST-type" evidence="1">
    <location>
        <begin position="422"/>
        <end position="496"/>
    </location>
</feature>
<organism evidence="2 3">
    <name type="scientific">Hibiscus syriacus</name>
    <name type="common">Rose of Sharon</name>
    <dbReference type="NCBI Taxonomy" id="106335"/>
    <lineage>
        <taxon>Eukaryota</taxon>
        <taxon>Viridiplantae</taxon>
        <taxon>Streptophyta</taxon>
        <taxon>Embryophyta</taxon>
        <taxon>Tracheophyta</taxon>
        <taxon>Spermatophyta</taxon>
        <taxon>Magnoliopsida</taxon>
        <taxon>eudicotyledons</taxon>
        <taxon>Gunneridae</taxon>
        <taxon>Pentapetalae</taxon>
        <taxon>rosids</taxon>
        <taxon>malvids</taxon>
        <taxon>Malvales</taxon>
        <taxon>Malvaceae</taxon>
        <taxon>Malvoideae</taxon>
        <taxon>Hibiscus</taxon>
    </lineage>
</organism>
<evidence type="ECO:0000259" key="1">
    <source>
        <dbReference type="PROSITE" id="PS51644"/>
    </source>
</evidence>
<dbReference type="Pfam" id="PF01936">
    <property type="entry name" value="NYN"/>
    <property type="match status" value="1"/>
</dbReference>
<dbReference type="Gene3D" id="3.40.50.1010">
    <property type="entry name" value="5'-nuclease"/>
    <property type="match status" value="1"/>
</dbReference>
<evidence type="ECO:0000313" key="3">
    <source>
        <dbReference type="Proteomes" id="UP000436088"/>
    </source>
</evidence>
<dbReference type="Pfam" id="PF12872">
    <property type="entry name" value="OST-HTH"/>
    <property type="match status" value="2"/>
</dbReference>
<comment type="caution">
    <text evidence="2">The sequence shown here is derived from an EMBL/GenBank/DDBJ whole genome shotgun (WGS) entry which is preliminary data.</text>
</comment>
<proteinExistence type="predicted"/>
<dbReference type="GO" id="GO:0005777">
    <property type="term" value="C:peroxisome"/>
    <property type="evidence" value="ECO:0007669"/>
    <property type="project" value="InterPro"/>
</dbReference>
<dbReference type="CDD" id="cd08824">
    <property type="entry name" value="LOTUS"/>
    <property type="match status" value="2"/>
</dbReference>
<feature type="domain" description="HTH OST-type" evidence="1">
    <location>
        <begin position="303"/>
        <end position="375"/>
    </location>
</feature>
<accession>A0A6A2X367</accession>
<dbReference type="InterPro" id="IPR041966">
    <property type="entry name" value="LOTUS-like"/>
</dbReference>
<dbReference type="GO" id="GO:0016301">
    <property type="term" value="F:kinase activity"/>
    <property type="evidence" value="ECO:0007669"/>
    <property type="project" value="UniProtKB-KW"/>
</dbReference>
<name>A0A6A2X367_HIBSY</name>
<protein>
    <submittedName>
        <fullName evidence="2">Receptor-like protein kinase</fullName>
    </submittedName>
</protein>
<dbReference type="InterPro" id="IPR021139">
    <property type="entry name" value="NYN"/>
</dbReference>
<dbReference type="PANTHER" id="PTHR14379:SF82">
    <property type="entry name" value="OS08G0230500 PROTEIN"/>
    <property type="match status" value="1"/>
</dbReference>
<dbReference type="PROSITE" id="PS51644">
    <property type="entry name" value="HTH_OST"/>
    <property type="match status" value="2"/>
</dbReference>
<dbReference type="OrthoDB" id="549353at2759"/>
<reference evidence="2" key="1">
    <citation type="submission" date="2019-09" db="EMBL/GenBank/DDBJ databases">
        <title>Draft genome information of white flower Hibiscus syriacus.</title>
        <authorList>
            <person name="Kim Y.-M."/>
        </authorList>
    </citation>
    <scope>NUCLEOTIDE SEQUENCE [LARGE SCALE GENOMIC DNA]</scope>
    <source>
        <strain evidence="2">YM2019G1</strain>
    </source>
</reference>